<dbReference type="Gene3D" id="1.25.40.10">
    <property type="entry name" value="Tetratricopeptide repeat domain"/>
    <property type="match status" value="5"/>
</dbReference>
<sequence length="449" mass="51042">MNRILLTFSILFITNFNTFAQKAKEYYEKGLNAFEKKLDNQALLYLDSSINLKNDEYMSYQLRGFVKSSQGKFVDAIADFDKAIGLNPNDADNFAYRASAKGSNTDTNGAVQDLSQAIKISPRKCQYYRDRAKLYAKLKDTLSAKLDFDKAITLDPEDAYNFIERAMIKEAANDLRGALQDLNEGILIDPNQSPFYRHRAELHLKLRDTTSALSDYDNDIRLIKKDDPMFYWDHYDRATARFNKAYYQGCIEDCSIVISGLTTDSDTSLIKFVYKCRALANLKSTNYFAAIADCDEFYKHDPKDISIYLAKAEAYYMLSEFSNCITTINKAIAIHPTAEAYFYKSMANVKLNNLKEVENDLTKAINLNPSYFLAYRNRALLRGVQANYKGAVSDANVFLKNDPTDVKVLTTKGMALYFLNNKKEGCAIVKRAISLGDQTAKQFAKEKCK</sequence>
<dbReference type="SUPFAM" id="SSF81901">
    <property type="entry name" value="HCP-like"/>
    <property type="match status" value="1"/>
</dbReference>
<evidence type="ECO:0000313" key="5">
    <source>
        <dbReference type="Proteomes" id="UP000516439"/>
    </source>
</evidence>
<proteinExistence type="predicted"/>
<feature type="repeat" description="TPR" evidence="3">
    <location>
        <begin position="57"/>
        <end position="90"/>
    </location>
</feature>
<dbReference type="Proteomes" id="UP000516439">
    <property type="component" value="Chromosome"/>
</dbReference>
<keyword evidence="5" id="KW-1185">Reference proteome</keyword>
<dbReference type="InterPro" id="IPR011990">
    <property type="entry name" value="TPR-like_helical_dom_sf"/>
</dbReference>
<protein>
    <recommendedName>
        <fullName evidence="6">Tetratricopeptide repeat protein</fullName>
    </recommendedName>
</protein>
<evidence type="ECO:0000256" key="2">
    <source>
        <dbReference type="ARBA" id="ARBA00022803"/>
    </source>
</evidence>
<dbReference type="InterPro" id="IPR050498">
    <property type="entry name" value="Ycf3"/>
</dbReference>
<evidence type="ECO:0000256" key="1">
    <source>
        <dbReference type="ARBA" id="ARBA00022737"/>
    </source>
</evidence>
<name>A0ABX6TE32_9SPHI</name>
<feature type="repeat" description="TPR" evidence="3">
    <location>
        <begin position="125"/>
        <end position="158"/>
    </location>
</feature>
<feature type="repeat" description="TPR" evidence="3">
    <location>
        <begin position="338"/>
        <end position="371"/>
    </location>
</feature>
<reference evidence="4 5" key="1">
    <citation type="submission" date="2020-09" db="EMBL/GenBank/DDBJ databases">
        <title>Pedobacter sp. SW-16 isolated from soil near Yeocheon.</title>
        <authorList>
            <person name="Im H.S."/>
            <person name="Joung Y."/>
            <person name="Lee S.-S."/>
        </authorList>
    </citation>
    <scope>NUCLEOTIDE SEQUENCE [LARGE SCALE GENOMIC DNA]</scope>
    <source>
        <strain evidence="4 5">SW-16</strain>
    </source>
</reference>
<dbReference type="PANTHER" id="PTHR44858:SF1">
    <property type="entry name" value="UDP-N-ACETYLGLUCOSAMINE--PEPTIDE N-ACETYLGLUCOSAMINYLTRANSFERASE SPINDLY-RELATED"/>
    <property type="match status" value="1"/>
</dbReference>
<dbReference type="RefSeq" id="WP_167296945.1">
    <property type="nucleotide sequence ID" value="NZ_CP061171.1"/>
</dbReference>
<dbReference type="SUPFAM" id="SSF48452">
    <property type="entry name" value="TPR-like"/>
    <property type="match status" value="1"/>
</dbReference>
<dbReference type="Pfam" id="PF13181">
    <property type="entry name" value="TPR_8"/>
    <property type="match status" value="2"/>
</dbReference>
<gene>
    <name evidence="4" type="ORF">H9N25_16015</name>
</gene>
<dbReference type="SMART" id="SM00028">
    <property type="entry name" value="TPR"/>
    <property type="match status" value="11"/>
</dbReference>
<evidence type="ECO:0000313" key="4">
    <source>
        <dbReference type="EMBL" id="QNR83451.1"/>
    </source>
</evidence>
<dbReference type="EMBL" id="CP061171">
    <property type="protein sequence ID" value="QNR83451.1"/>
    <property type="molecule type" value="Genomic_DNA"/>
</dbReference>
<keyword evidence="1" id="KW-0677">Repeat</keyword>
<dbReference type="PANTHER" id="PTHR44858">
    <property type="entry name" value="TETRATRICOPEPTIDE REPEAT PROTEIN 6"/>
    <property type="match status" value="1"/>
</dbReference>
<evidence type="ECO:0008006" key="6">
    <source>
        <dbReference type="Google" id="ProtNLM"/>
    </source>
</evidence>
<accession>A0ABX6TE32</accession>
<dbReference type="InterPro" id="IPR019734">
    <property type="entry name" value="TPR_rpt"/>
</dbReference>
<keyword evidence="2 3" id="KW-0802">TPR repeat</keyword>
<organism evidence="4 5">
    <name type="scientific">Pedobacter riviphilus</name>
    <dbReference type="NCBI Taxonomy" id="2766984"/>
    <lineage>
        <taxon>Bacteria</taxon>
        <taxon>Pseudomonadati</taxon>
        <taxon>Bacteroidota</taxon>
        <taxon>Sphingobacteriia</taxon>
        <taxon>Sphingobacteriales</taxon>
        <taxon>Sphingobacteriaceae</taxon>
        <taxon>Pedobacter</taxon>
    </lineage>
</organism>
<dbReference type="PROSITE" id="PS50005">
    <property type="entry name" value="TPR"/>
    <property type="match status" value="3"/>
</dbReference>
<evidence type="ECO:0000256" key="3">
    <source>
        <dbReference type="PROSITE-ProRule" id="PRU00339"/>
    </source>
</evidence>